<dbReference type="AlphaFoldDB" id="A0A4S8K247"/>
<dbReference type="EMBL" id="PYDT01000002">
    <property type="protein sequence ID" value="THU68783.1"/>
    <property type="molecule type" value="Genomic_DNA"/>
</dbReference>
<evidence type="ECO:0000256" key="5">
    <source>
        <dbReference type="SAM" id="Phobius"/>
    </source>
</evidence>
<evidence type="ECO:0000313" key="6">
    <source>
        <dbReference type="EMBL" id="THU68783.1"/>
    </source>
</evidence>
<evidence type="ECO:0000256" key="1">
    <source>
        <dbReference type="ARBA" id="ARBA00004141"/>
    </source>
</evidence>
<proteinExistence type="predicted"/>
<dbReference type="GO" id="GO:0016020">
    <property type="term" value="C:membrane"/>
    <property type="evidence" value="ECO:0007669"/>
    <property type="project" value="UniProtKB-SubCell"/>
</dbReference>
<dbReference type="InterPro" id="IPR008521">
    <property type="entry name" value="Mg_trans_NIPA"/>
</dbReference>
<dbReference type="Proteomes" id="UP000317650">
    <property type="component" value="Chromosome 8"/>
</dbReference>
<dbReference type="GO" id="GO:0015095">
    <property type="term" value="F:magnesium ion transmembrane transporter activity"/>
    <property type="evidence" value="ECO:0007669"/>
    <property type="project" value="InterPro"/>
</dbReference>
<name>A0A4S8K247_MUSBA</name>
<comment type="caution">
    <text evidence="6">The sequence shown here is derived from an EMBL/GenBank/DDBJ whole genome shotgun (WGS) entry which is preliminary data.</text>
</comment>
<keyword evidence="3 5" id="KW-1133">Transmembrane helix</keyword>
<comment type="subcellular location">
    <subcellularLocation>
        <location evidence="1">Membrane</location>
        <topology evidence="1">Multi-pass membrane protein</topology>
    </subcellularLocation>
</comment>
<keyword evidence="4 5" id="KW-0472">Membrane</keyword>
<evidence type="ECO:0000256" key="4">
    <source>
        <dbReference type="ARBA" id="ARBA00023136"/>
    </source>
</evidence>
<organism evidence="6 7">
    <name type="scientific">Musa balbisiana</name>
    <name type="common">Banana</name>
    <dbReference type="NCBI Taxonomy" id="52838"/>
    <lineage>
        <taxon>Eukaryota</taxon>
        <taxon>Viridiplantae</taxon>
        <taxon>Streptophyta</taxon>
        <taxon>Embryophyta</taxon>
        <taxon>Tracheophyta</taxon>
        <taxon>Spermatophyta</taxon>
        <taxon>Magnoliopsida</taxon>
        <taxon>Liliopsida</taxon>
        <taxon>Zingiberales</taxon>
        <taxon>Musaceae</taxon>
        <taxon>Musa</taxon>
    </lineage>
</organism>
<reference evidence="6 7" key="1">
    <citation type="journal article" date="2019" name="Nat. Plants">
        <title>Genome sequencing of Musa balbisiana reveals subgenome evolution and function divergence in polyploid bananas.</title>
        <authorList>
            <person name="Yao X."/>
        </authorList>
    </citation>
    <scope>NUCLEOTIDE SEQUENCE [LARGE SCALE GENOMIC DNA]</scope>
    <source>
        <strain evidence="7">cv. DH-PKW</strain>
        <tissue evidence="6">Leaves</tissue>
    </source>
</reference>
<keyword evidence="7" id="KW-1185">Reference proteome</keyword>
<keyword evidence="2 5" id="KW-0812">Transmembrane</keyword>
<gene>
    <name evidence="6" type="ORF">C4D60_Mb08t07480</name>
</gene>
<dbReference type="GO" id="GO:0005769">
    <property type="term" value="C:early endosome"/>
    <property type="evidence" value="ECO:0007669"/>
    <property type="project" value="UniProtKB-SubCell"/>
</dbReference>
<feature type="transmembrane region" description="Helical" evidence="5">
    <location>
        <begin position="26"/>
        <end position="43"/>
    </location>
</feature>
<evidence type="ECO:0000256" key="3">
    <source>
        <dbReference type="ARBA" id="ARBA00022989"/>
    </source>
</evidence>
<evidence type="ECO:0000256" key="2">
    <source>
        <dbReference type="ARBA" id="ARBA00022692"/>
    </source>
</evidence>
<accession>A0A4S8K247</accession>
<dbReference type="Pfam" id="PF05653">
    <property type="entry name" value="Mg_trans_NIPA"/>
    <property type="match status" value="1"/>
</dbReference>
<sequence>MDQVPTNSGPPPAAGSAHFFADNLKGFLLAVASSAFIGASFIIKKKGLKRAGASGSRAGT</sequence>
<protein>
    <submittedName>
        <fullName evidence="6">Uncharacterized protein</fullName>
    </submittedName>
</protein>
<evidence type="ECO:0000313" key="7">
    <source>
        <dbReference type="Proteomes" id="UP000317650"/>
    </source>
</evidence>